<sequence length="85" mass="9735">MGTWGVGTFENDGSYSFWEAFEENPLEEIVRIAKKYADMDTEDMDLDVEDAIEIQISALLTAGFIDSRNIHRLEPRLATELSDKY</sequence>
<proteinExistence type="predicted"/>
<evidence type="ECO:0000313" key="2">
    <source>
        <dbReference type="Proteomes" id="UP001497600"/>
    </source>
</evidence>
<accession>A0ABP0EF87</accession>
<dbReference type="Pfam" id="PF14078">
    <property type="entry name" value="DUF4259"/>
    <property type="match status" value="1"/>
</dbReference>
<keyword evidence="2" id="KW-1185">Reference proteome</keyword>
<gene>
    <name evidence="1" type="ORF">CAAN4_F08966</name>
</gene>
<evidence type="ECO:0000313" key="1">
    <source>
        <dbReference type="EMBL" id="CAK7912863.1"/>
    </source>
</evidence>
<organism evidence="1 2">
    <name type="scientific">[Candida] anglica</name>
    <dbReference type="NCBI Taxonomy" id="148631"/>
    <lineage>
        <taxon>Eukaryota</taxon>
        <taxon>Fungi</taxon>
        <taxon>Dikarya</taxon>
        <taxon>Ascomycota</taxon>
        <taxon>Saccharomycotina</taxon>
        <taxon>Pichiomycetes</taxon>
        <taxon>Debaryomycetaceae</taxon>
        <taxon>Kurtzmaniella</taxon>
    </lineage>
</organism>
<name>A0ABP0EF87_9ASCO</name>
<dbReference type="InterPro" id="IPR025355">
    <property type="entry name" value="DUF4259"/>
</dbReference>
<evidence type="ECO:0008006" key="3">
    <source>
        <dbReference type="Google" id="ProtNLM"/>
    </source>
</evidence>
<protein>
    <recommendedName>
        <fullName evidence="3">DUF4259 domain-containing protein</fullName>
    </recommendedName>
</protein>
<dbReference type="Proteomes" id="UP001497600">
    <property type="component" value="Chromosome F"/>
</dbReference>
<dbReference type="EMBL" id="OZ004258">
    <property type="protein sequence ID" value="CAK7912863.1"/>
    <property type="molecule type" value="Genomic_DNA"/>
</dbReference>
<reference evidence="1 2" key="1">
    <citation type="submission" date="2024-01" db="EMBL/GenBank/DDBJ databases">
        <authorList>
            <consortium name="Genoscope - CEA"/>
            <person name="William W."/>
        </authorList>
    </citation>
    <scope>NUCLEOTIDE SEQUENCE [LARGE SCALE GENOMIC DNA]</scope>
    <source>
        <strain evidence="1 2">29B2s-10</strain>
    </source>
</reference>